<proteinExistence type="inferred from homology"/>
<dbReference type="NCBIfam" id="NF000755">
    <property type="entry name" value="PRK00046.1"/>
    <property type="match status" value="1"/>
</dbReference>
<dbReference type="InterPro" id="IPR016167">
    <property type="entry name" value="FAD-bd_PCMH_sub1"/>
</dbReference>
<dbReference type="GO" id="GO:0071555">
    <property type="term" value="P:cell wall organization"/>
    <property type="evidence" value="ECO:0007669"/>
    <property type="project" value="UniProtKB-KW"/>
</dbReference>
<keyword evidence="10 20" id="KW-0285">Flavoprotein</keyword>
<keyword evidence="15 20" id="KW-0560">Oxidoreductase</keyword>
<protein>
    <recommendedName>
        <fullName evidence="7 20">UDP-N-acetylenolpyruvoylglucosamine reductase</fullName>
        <ecNumber evidence="6 20">1.3.1.98</ecNumber>
    </recommendedName>
    <alternativeName>
        <fullName evidence="18 20">UDP-N-acetylmuramate dehydrogenase</fullName>
    </alternativeName>
</protein>
<organism evidence="22 23">
    <name type="scientific">Cobetia amphilecti</name>
    <dbReference type="NCBI Taxonomy" id="1055104"/>
    <lineage>
        <taxon>Bacteria</taxon>
        <taxon>Pseudomonadati</taxon>
        <taxon>Pseudomonadota</taxon>
        <taxon>Gammaproteobacteria</taxon>
        <taxon>Oceanospirillales</taxon>
        <taxon>Halomonadaceae</taxon>
        <taxon>Cobetia</taxon>
    </lineage>
</organism>
<dbReference type="GO" id="GO:0009252">
    <property type="term" value="P:peptidoglycan biosynthetic process"/>
    <property type="evidence" value="ECO:0007669"/>
    <property type="project" value="UniProtKB-UniRule"/>
</dbReference>
<evidence type="ECO:0000256" key="5">
    <source>
        <dbReference type="ARBA" id="ARBA00010485"/>
    </source>
</evidence>
<dbReference type="NCBIfam" id="TIGR00179">
    <property type="entry name" value="murB"/>
    <property type="match status" value="1"/>
</dbReference>
<dbReference type="AlphaFoldDB" id="A0AAP4TXX1"/>
<dbReference type="Gene3D" id="3.30.465.10">
    <property type="match status" value="1"/>
</dbReference>
<evidence type="ECO:0000256" key="10">
    <source>
        <dbReference type="ARBA" id="ARBA00022630"/>
    </source>
</evidence>
<dbReference type="InterPro" id="IPR011601">
    <property type="entry name" value="MurB_C"/>
</dbReference>
<gene>
    <name evidence="20 22" type="primary">murB</name>
    <name evidence="22" type="ORF">Q4535_09540</name>
</gene>
<dbReference type="GO" id="GO:0005829">
    <property type="term" value="C:cytosol"/>
    <property type="evidence" value="ECO:0007669"/>
    <property type="project" value="TreeGrafter"/>
</dbReference>
<dbReference type="Gene3D" id="3.90.78.10">
    <property type="entry name" value="UDP-N-acetylenolpyruvoylglucosamine reductase, C-terminal domain"/>
    <property type="match status" value="1"/>
</dbReference>
<evidence type="ECO:0000256" key="11">
    <source>
        <dbReference type="ARBA" id="ARBA00022827"/>
    </source>
</evidence>
<comment type="pathway">
    <text evidence="4 20">Cell wall biogenesis; peptidoglycan biosynthesis.</text>
</comment>
<evidence type="ECO:0000256" key="14">
    <source>
        <dbReference type="ARBA" id="ARBA00022984"/>
    </source>
</evidence>
<evidence type="ECO:0000256" key="3">
    <source>
        <dbReference type="ARBA" id="ARBA00004496"/>
    </source>
</evidence>
<evidence type="ECO:0000256" key="9">
    <source>
        <dbReference type="ARBA" id="ARBA00022618"/>
    </source>
</evidence>
<dbReference type="InterPro" id="IPR016169">
    <property type="entry name" value="FAD-bd_PCMH_sub2"/>
</dbReference>
<evidence type="ECO:0000256" key="8">
    <source>
        <dbReference type="ARBA" id="ARBA00022490"/>
    </source>
</evidence>
<comment type="function">
    <text evidence="2 20">Cell wall formation.</text>
</comment>
<dbReference type="GO" id="GO:0008360">
    <property type="term" value="P:regulation of cell shape"/>
    <property type="evidence" value="ECO:0007669"/>
    <property type="project" value="UniProtKB-KW"/>
</dbReference>
<evidence type="ECO:0000256" key="15">
    <source>
        <dbReference type="ARBA" id="ARBA00023002"/>
    </source>
</evidence>
<keyword evidence="13 20" id="KW-0133">Cell shape</keyword>
<dbReference type="HAMAP" id="MF_00037">
    <property type="entry name" value="MurB"/>
    <property type="match status" value="1"/>
</dbReference>
<comment type="catalytic activity">
    <reaction evidence="19 20">
        <text>UDP-N-acetyl-alpha-D-muramate + NADP(+) = UDP-N-acetyl-3-O-(1-carboxyvinyl)-alpha-D-glucosamine + NADPH + H(+)</text>
        <dbReference type="Rhea" id="RHEA:12248"/>
        <dbReference type="ChEBI" id="CHEBI:15378"/>
        <dbReference type="ChEBI" id="CHEBI:57783"/>
        <dbReference type="ChEBI" id="CHEBI:58349"/>
        <dbReference type="ChEBI" id="CHEBI:68483"/>
        <dbReference type="ChEBI" id="CHEBI:70757"/>
        <dbReference type="EC" id="1.3.1.98"/>
    </reaction>
</comment>
<evidence type="ECO:0000313" key="22">
    <source>
        <dbReference type="EMBL" id="MDO6672360.1"/>
    </source>
</evidence>
<dbReference type="PROSITE" id="PS51387">
    <property type="entry name" value="FAD_PCMH"/>
    <property type="match status" value="1"/>
</dbReference>
<dbReference type="SUPFAM" id="SSF56176">
    <property type="entry name" value="FAD-binding/transporter-associated domain-like"/>
    <property type="match status" value="1"/>
</dbReference>
<comment type="subcellular location">
    <subcellularLocation>
        <location evidence="3 20">Cytoplasm</location>
    </subcellularLocation>
</comment>
<evidence type="ECO:0000256" key="4">
    <source>
        <dbReference type="ARBA" id="ARBA00004752"/>
    </source>
</evidence>
<evidence type="ECO:0000256" key="12">
    <source>
        <dbReference type="ARBA" id="ARBA00022857"/>
    </source>
</evidence>
<evidence type="ECO:0000256" key="18">
    <source>
        <dbReference type="ARBA" id="ARBA00031026"/>
    </source>
</evidence>
<evidence type="ECO:0000256" key="16">
    <source>
        <dbReference type="ARBA" id="ARBA00023306"/>
    </source>
</evidence>
<sequence>MTQVSTDQNAGDTSQREGVALDGCNTLGFSARARALSEPHTIEAARAQVLASRQAGERLVVIGGGSNLVLLPWLDAHVMRPAFDEVAITPAEDGLTATVCVEAGKRWHALVMELAAAGWWGYENLALIPGCCGAAPIQNIGAYGVELADHLLRLEVMSLEDGSCRWMNREECGFGYRDSIFKGVLEHRVLITRLELQVSRQASPRLGYGDLAQRVSAALPQGEEATPLQVAQAVIATRSEKLPDPAQLGNAGSFFKNPQLPGAEAQALLTRFPSLPHYPQADGSIKLAAGWLIDQCGLKGARRGHVGVHAQQALVLVHFGEGAVTELLALAQEVREAVHTRFGVWLEQEPRELGMMPEG</sequence>
<evidence type="ECO:0000259" key="21">
    <source>
        <dbReference type="PROSITE" id="PS51387"/>
    </source>
</evidence>
<dbReference type="EMBL" id="JAUORK010000011">
    <property type="protein sequence ID" value="MDO6672360.1"/>
    <property type="molecule type" value="Genomic_DNA"/>
</dbReference>
<evidence type="ECO:0000256" key="6">
    <source>
        <dbReference type="ARBA" id="ARBA00012518"/>
    </source>
</evidence>
<evidence type="ECO:0000256" key="1">
    <source>
        <dbReference type="ARBA" id="ARBA00001974"/>
    </source>
</evidence>
<dbReference type="SUPFAM" id="SSF56194">
    <property type="entry name" value="Uridine diphospho-N-Acetylenolpyruvylglucosamine reductase, MurB, C-terminal domain"/>
    <property type="match status" value="1"/>
</dbReference>
<dbReference type="InterPro" id="IPR006094">
    <property type="entry name" value="Oxid_FAD_bind_N"/>
</dbReference>
<reference evidence="22" key="1">
    <citation type="submission" date="2023-07" db="EMBL/GenBank/DDBJ databases">
        <title>Genome content predicts the carbon catabolic preferences of heterotrophic bacteria.</title>
        <authorList>
            <person name="Gralka M."/>
        </authorList>
    </citation>
    <scope>NUCLEOTIDE SEQUENCE</scope>
    <source>
        <strain evidence="22">C2R13</strain>
    </source>
</reference>
<evidence type="ECO:0000256" key="19">
    <source>
        <dbReference type="ARBA" id="ARBA00048914"/>
    </source>
</evidence>
<dbReference type="PANTHER" id="PTHR21071">
    <property type="entry name" value="UDP-N-ACETYLENOLPYRUVOYLGLUCOSAMINE REDUCTASE"/>
    <property type="match status" value="1"/>
</dbReference>
<dbReference type="EC" id="1.3.1.98" evidence="6 20"/>
<dbReference type="InterPro" id="IPR036635">
    <property type="entry name" value="MurB_C_sf"/>
</dbReference>
<dbReference type="InterPro" id="IPR003170">
    <property type="entry name" value="MurB"/>
</dbReference>
<comment type="cofactor">
    <cofactor evidence="1 20">
        <name>FAD</name>
        <dbReference type="ChEBI" id="CHEBI:57692"/>
    </cofactor>
</comment>
<name>A0AAP4TXX1_9GAMM</name>
<evidence type="ECO:0000256" key="20">
    <source>
        <dbReference type="HAMAP-Rule" id="MF_00037"/>
    </source>
</evidence>
<evidence type="ECO:0000256" key="2">
    <source>
        <dbReference type="ARBA" id="ARBA00003921"/>
    </source>
</evidence>
<comment type="caution">
    <text evidence="22">The sequence shown here is derived from an EMBL/GenBank/DDBJ whole genome shotgun (WGS) entry which is preliminary data.</text>
</comment>
<keyword evidence="17 20" id="KW-0961">Cell wall biogenesis/degradation</keyword>
<keyword evidence="12 20" id="KW-0521">NADP</keyword>
<evidence type="ECO:0000256" key="17">
    <source>
        <dbReference type="ARBA" id="ARBA00023316"/>
    </source>
</evidence>
<evidence type="ECO:0000256" key="7">
    <source>
        <dbReference type="ARBA" id="ARBA00015188"/>
    </source>
</evidence>
<dbReference type="GO" id="GO:0051301">
    <property type="term" value="P:cell division"/>
    <property type="evidence" value="ECO:0007669"/>
    <property type="project" value="UniProtKB-KW"/>
</dbReference>
<feature type="domain" description="FAD-binding PCMH-type" evidence="21">
    <location>
        <begin position="29"/>
        <end position="201"/>
    </location>
</feature>
<comment type="similarity">
    <text evidence="5 20">Belongs to the MurB family.</text>
</comment>
<dbReference type="InterPro" id="IPR016166">
    <property type="entry name" value="FAD-bd_PCMH"/>
</dbReference>
<keyword evidence="8 20" id="KW-0963">Cytoplasm</keyword>
<dbReference type="PANTHER" id="PTHR21071:SF4">
    <property type="entry name" value="UDP-N-ACETYLENOLPYRUVOYLGLUCOSAMINE REDUCTASE"/>
    <property type="match status" value="1"/>
</dbReference>
<keyword evidence="14 20" id="KW-0573">Peptidoglycan synthesis</keyword>
<feature type="active site" description="Proton donor" evidence="20">
    <location>
        <position position="253"/>
    </location>
</feature>
<dbReference type="GO" id="GO:0008762">
    <property type="term" value="F:UDP-N-acetylmuramate dehydrogenase activity"/>
    <property type="evidence" value="ECO:0007669"/>
    <property type="project" value="UniProtKB-UniRule"/>
</dbReference>
<keyword evidence="16 20" id="KW-0131">Cell cycle</keyword>
<dbReference type="Pfam" id="PF01565">
    <property type="entry name" value="FAD_binding_4"/>
    <property type="match status" value="1"/>
</dbReference>
<feature type="active site" evidence="20">
    <location>
        <position position="349"/>
    </location>
</feature>
<keyword evidence="11 20" id="KW-0274">FAD</keyword>
<keyword evidence="9 20" id="KW-0132">Cell division</keyword>
<evidence type="ECO:0000313" key="23">
    <source>
        <dbReference type="Proteomes" id="UP001170481"/>
    </source>
</evidence>
<dbReference type="GO" id="GO:0071949">
    <property type="term" value="F:FAD binding"/>
    <property type="evidence" value="ECO:0007669"/>
    <property type="project" value="InterPro"/>
</dbReference>
<dbReference type="Proteomes" id="UP001170481">
    <property type="component" value="Unassembled WGS sequence"/>
</dbReference>
<feature type="active site" evidence="20">
    <location>
        <position position="177"/>
    </location>
</feature>
<dbReference type="Gene3D" id="3.30.43.10">
    <property type="entry name" value="Uridine Diphospho-n-acetylenolpyruvylglucosamine Reductase, domain 2"/>
    <property type="match status" value="1"/>
</dbReference>
<dbReference type="Pfam" id="PF02873">
    <property type="entry name" value="MurB_C"/>
    <property type="match status" value="1"/>
</dbReference>
<dbReference type="InterPro" id="IPR036318">
    <property type="entry name" value="FAD-bd_PCMH-like_sf"/>
</dbReference>
<accession>A0AAP4TXX1</accession>
<evidence type="ECO:0000256" key="13">
    <source>
        <dbReference type="ARBA" id="ARBA00022960"/>
    </source>
</evidence>
<dbReference type="RefSeq" id="WP_303568971.1">
    <property type="nucleotide sequence ID" value="NZ_JAUORK010000011.1"/>
</dbReference>